<dbReference type="EMBL" id="ML733698">
    <property type="protein sequence ID" value="KAB8213119.1"/>
    <property type="molecule type" value="Genomic_DNA"/>
</dbReference>
<evidence type="ECO:0000313" key="1">
    <source>
        <dbReference type="EMBL" id="KAB8213119.1"/>
    </source>
</evidence>
<organism evidence="1 2">
    <name type="scientific">Aspergillus novoparasiticus</name>
    <dbReference type="NCBI Taxonomy" id="986946"/>
    <lineage>
        <taxon>Eukaryota</taxon>
        <taxon>Fungi</taxon>
        <taxon>Dikarya</taxon>
        <taxon>Ascomycota</taxon>
        <taxon>Pezizomycotina</taxon>
        <taxon>Eurotiomycetes</taxon>
        <taxon>Eurotiomycetidae</taxon>
        <taxon>Eurotiales</taxon>
        <taxon>Aspergillaceae</taxon>
        <taxon>Aspergillus</taxon>
        <taxon>Aspergillus subgen. Circumdati</taxon>
    </lineage>
</organism>
<gene>
    <name evidence="1" type="ORF">BDV33DRAFT_185427</name>
</gene>
<protein>
    <submittedName>
        <fullName evidence="1">Uncharacterized protein</fullName>
    </submittedName>
</protein>
<accession>A0A5N6E738</accession>
<evidence type="ECO:0000313" key="2">
    <source>
        <dbReference type="Proteomes" id="UP000326799"/>
    </source>
</evidence>
<dbReference type="Proteomes" id="UP000326799">
    <property type="component" value="Unassembled WGS sequence"/>
</dbReference>
<name>A0A5N6E738_9EURO</name>
<proteinExistence type="predicted"/>
<reference evidence="1 2" key="1">
    <citation type="submission" date="2019-04" db="EMBL/GenBank/DDBJ databases">
        <title>Fungal friends and foes A comparative genomics study of 23 Aspergillus species from section Flavi.</title>
        <authorList>
            <consortium name="DOE Joint Genome Institute"/>
            <person name="Kjaerbolling I."/>
            <person name="Vesth T.C."/>
            <person name="Frisvad J.C."/>
            <person name="Nybo J.L."/>
            <person name="Theobald S."/>
            <person name="Kildgaard S."/>
            <person name="Petersen T.I."/>
            <person name="Kuo A."/>
            <person name="Sato A."/>
            <person name="Lyhne E.K."/>
            <person name="Kogle M.E."/>
            <person name="Wiebenga A."/>
            <person name="Kun R.S."/>
            <person name="Lubbers R.J."/>
            <person name="Makela M.R."/>
            <person name="Barry K."/>
            <person name="Chovatia M."/>
            <person name="Clum A."/>
            <person name="Daum C."/>
            <person name="Haridas S."/>
            <person name="He G."/>
            <person name="LaButti K."/>
            <person name="Lipzen A."/>
            <person name="Mondo S."/>
            <person name="Pangilinan J."/>
            <person name="Riley R."/>
            <person name="Salamov A."/>
            <person name="Simmons B.A."/>
            <person name="Magnuson J.K."/>
            <person name="Henrissat B."/>
            <person name="Mortensen U.H."/>
            <person name="Larsen T.O."/>
            <person name="De vries R.P."/>
            <person name="Grigoriev I.V."/>
            <person name="Machida M."/>
            <person name="Baker S.E."/>
            <person name="Andersen M.R."/>
        </authorList>
    </citation>
    <scope>NUCLEOTIDE SEQUENCE [LARGE SCALE GENOMIC DNA]</scope>
    <source>
        <strain evidence="1 2">CBS 126849</strain>
    </source>
</reference>
<dbReference type="AlphaFoldDB" id="A0A5N6E738"/>
<keyword evidence="2" id="KW-1185">Reference proteome</keyword>
<sequence length="81" mass="9240">MFCILICFSITEYCQTRGEAATHISAPIRLSFHAMRRKLKVFWSVKPDCTNLQGRRCGRQGRECVFPSAGNWTELGTEKAQ</sequence>